<accession>A0A7U6J509</accession>
<dbReference type="EMBL" id="CP034672">
    <property type="protein sequence ID" value="AZS26378.1"/>
    <property type="molecule type" value="Genomic_DNA"/>
</dbReference>
<sequence>MSEFDLNKMNEALYRLKNSPKAQHAAEAAFDQMHRFSNDHLHVQGVSATAQKSEVLSMLIDDMSTEILSNQD</sequence>
<evidence type="ECO:0000313" key="1">
    <source>
        <dbReference type="EMBL" id="AZS26225.1"/>
    </source>
</evidence>
<gene>
    <name evidence="1" type="ORF">DYL72_15060</name>
    <name evidence="2" type="ORF">DYL72_15860</name>
</gene>
<evidence type="ECO:0000313" key="2">
    <source>
        <dbReference type="EMBL" id="AZS26378.1"/>
    </source>
</evidence>
<dbReference type="AlphaFoldDB" id="A0A7U6J509"/>
<proteinExistence type="predicted"/>
<dbReference type="Proteomes" id="UP000256923">
    <property type="component" value="Chromosome 1"/>
</dbReference>
<protein>
    <submittedName>
        <fullName evidence="1">Uncharacterized protein</fullName>
    </submittedName>
</protein>
<dbReference type="EMBL" id="CP034672">
    <property type="protein sequence ID" value="AZS26225.1"/>
    <property type="molecule type" value="Genomic_DNA"/>
</dbReference>
<organism evidence="1 3">
    <name type="scientific">Vibrio anguillarum</name>
    <name type="common">Listonella anguillarum</name>
    <dbReference type="NCBI Taxonomy" id="55601"/>
    <lineage>
        <taxon>Bacteria</taxon>
        <taxon>Pseudomonadati</taxon>
        <taxon>Pseudomonadota</taxon>
        <taxon>Gammaproteobacteria</taxon>
        <taxon>Vibrionales</taxon>
        <taxon>Vibrionaceae</taxon>
        <taxon>Vibrio</taxon>
    </lineage>
</organism>
<reference evidence="1 3" key="1">
    <citation type="submission" date="2018-12" db="EMBL/GenBank/DDBJ databases">
        <title>Characterization and Draft Genome of Vibrio anguillarum J360 Marine Pathogen Isolated from an Outbreak in Lumpfish (Cyclopterus lumpus).</title>
        <authorList>
            <person name="Vasquez J.I."/>
            <person name="Cao T."/>
            <person name="Chakraborty S."/>
            <person name="Gnanagobal H."/>
            <person name="Wescot J."/>
            <person name="Boyce D."/>
            <person name="Santander J."/>
        </authorList>
    </citation>
    <scope>NUCLEOTIDE SEQUENCE [LARGE SCALE GENOMIC DNA]</scope>
    <source>
        <strain evidence="1 3">J360</strain>
    </source>
</reference>
<name>A0A7U6J509_VIBAN</name>
<dbReference type="RefSeq" id="WP_116285059.1">
    <property type="nucleotide sequence ID" value="NZ_CP034672.1"/>
</dbReference>
<evidence type="ECO:0000313" key="3">
    <source>
        <dbReference type="Proteomes" id="UP000256923"/>
    </source>
</evidence>